<evidence type="ECO:0000256" key="10">
    <source>
        <dbReference type="NCBIfam" id="TIGR00112"/>
    </source>
</evidence>
<feature type="binding site" evidence="11">
    <location>
        <position position="55"/>
    </location>
    <ligand>
        <name>NADPH</name>
        <dbReference type="ChEBI" id="CHEBI:57783"/>
    </ligand>
</feature>
<evidence type="ECO:0000256" key="1">
    <source>
        <dbReference type="ARBA" id="ARBA00004496"/>
    </source>
</evidence>
<evidence type="ECO:0000259" key="14">
    <source>
        <dbReference type="Pfam" id="PF14748"/>
    </source>
</evidence>
<gene>
    <name evidence="9 15" type="primary">proC</name>
    <name evidence="15" type="ORF">ACLFYP115_00934</name>
</gene>
<dbReference type="InterPro" id="IPR008927">
    <property type="entry name" value="6-PGluconate_DH-like_C_sf"/>
</dbReference>
<proteinExistence type="inferred from homology"/>
<keyword evidence="4 9" id="KW-0028">Amino-acid biosynthesis</keyword>
<dbReference type="SUPFAM" id="SSF48179">
    <property type="entry name" value="6-phosphogluconate dehydrogenase C-terminal domain-like"/>
    <property type="match status" value="1"/>
</dbReference>
<evidence type="ECO:0000256" key="11">
    <source>
        <dbReference type="PIRSR" id="PIRSR000193-1"/>
    </source>
</evidence>
<comment type="function">
    <text evidence="8 9">Catalyzes the reduction of 1-pyrroline-5-carboxylate (PCA) to L-proline.</text>
</comment>
<dbReference type="RefSeq" id="WP_006565809.1">
    <property type="nucleotide sequence ID" value="NZ_BAABRZ010000001.1"/>
</dbReference>
<dbReference type="PIRSF" id="PIRSF000193">
    <property type="entry name" value="Pyrrol-5-carb_rd"/>
    <property type="match status" value="1"/>
</dbReference>
<organism evidence="15">
    <name type="scientific">Anaerostipes caccae</name>
    <dbReference type="NCBI Taxonomy" id="105841"/>
    <lineage>
        <taxon>Bacteria</taxon>
        <taxon>Bacillati</taxon>
        <taxon>Bacillota</taxon>
        <taxon>Clostridia</taxon>
        <taxon>Lachnospirales</taxon>
        <taxon>Lachnospiraceae</taxon>
        <taxon>Anaerostipes</taxon>
    </lineage>
</organism>
<evidence type="ECO:0000259" key="13">
    <source>
        <dbReference type="Pfam" id="PF03807"/>
    </source>
</evidence>
<evidence type="ECO:0000256" key="9">
    <source>
        <dbReference type="HAMAP-Rule" id="MF_01925"/>
    </source>
</evidence>
<protein>
    <recommendedName>
        <fullName evidence="9 10">Pyrroline-5-carboxylate reductase</fullName>
        <shortName evidence="9">P5C reductase</shortName>
        <shortName evidence="9">P5CR</shortName>
        <ecNumber evidence="9 10">1.5.1.2</ecNumber>
    </recommendedName>
    <alternativeName>
        <fullName evidence="9">PCA reductase</fullName>
    </alternativeName>
</protein>
<dbReference type="HAMAP" id="MF_01925">
    <property type="entry name" value="P5C_reductase"/>
    <property type="match status" value="1"/>
</dbReference>
<dbReference type="InterPro" id="IPR028939">
    <property type="entry name" value="P5C_Rdtase_cat_N"/>
</dbReference>
<evidence type="ECO:0000256" key="7">
    <source>
        <dbReference type="ARBA" id="ARBA00023002"/>
    </source>
</evidence>
<dbReference type="EMBL" id="CACRSQ010000003">
    <property type="protein sequence ID" value="VYS92005.1"/>
    <property type="molecule type" value="Genomic_DNA"/>
</dbReference>
<evidence type="ECO:0000256" key="6">
    <source>
        <dbReference type="ARBA" id="ARBA00022857"/>
    </source>
</evidence>
<feature type="binding site" evidence="11">
    <location>
        <begin position="6"/>
        <end position="11"/>
    </location>
    <ligand>
        <name>NADP(+)</name>
        <dbReference type="ChEBI" id="CHEBI:58349"/>
    </ligand>
</feature>
<reference evidence="15" key="1">
    <citation type="submission" date="2019-11" db="EMBL/GenBank/DDBJ databases">
        <authorList>
            <person name="Feng L."/>
        </authorList>
    </citation>
    <scope>NUCLEOTIDE SEQUENCE</scope>
    <source>
        <strain evidence="15">AcaccaeLFYP115</strain>
    </source>
</reference>
<dbReference type="InterPro" id="IPR053790">
    <property type="entry name" value="P5CR-like_CS"/>
</dbReference>
<dbReference type="Pfam" id="PF14748">
    <property type="entry name" value="P5CR_dimer"/>
    <property type="match status" value="1"/>
</dbReference>
<comment type="catalytic activity">
    <reaction evidence="9">
        <text>L-proline + NAD(+) = (S)-1-pyrroline-5-carboxylate + NADH + 2 H(+)</text>
        <dbReference type="Rhea" id="RHEA:14105"/>
        <dbReference type="ChEBI" id="CHEBI:15378"/>
        <dbReference type="ChEBI" id="CHEBI:17388"/>
        <dbReference type="ChEBI" id="CHEBI:57540"/>
        <dbReference type="ChEBI" id="CHEBI:57945"/>
        <dbReference type="ChEBI" id="CHEBI:60039"/>
        <dbReference type="EC" id="1.5.1.2"/>
    </reaction>
</comment>
<dbReference type="PANTHER" id="PTHR11645:SF0">
    <property type="entry name" value="PYRROLINE-5-CARBOXYLATE REDUCTASE 3"/>
    <property type="match status" value="1"/>
</dbReference>
<dbReference type="PROSITE" id="PS00521">
    <property type="entry name" value="P5CR"/>
    <property type="match status" value="1"/>
</dbReference>
<keyword evidence="5 9" id="KW-0641">Proline biosynthesis</keyword>
<dbReference type="PANTHER" id="PTHR11645">
    <property type="entry name" value="PYRROLINE-5-CARBOXYLATE REDUCTASE"/>
    <property type="match status" value="1"/>
</dbReference>
<evidence type="ECO:0000313" key="15">
    <source>
        <dbReference type="EMBL" id="VYS92005.1"/>
    </source>
</evidence>
<comment type="pathway">
    <text evidence="9 12">Amino-acid biosynthesis; L-proline biosynthesis; L-proline from L-glutamate 5-semialdehyde: step 1/1.</text>
</comment>
<dbReference type="GeneID" id="69467998"/>
<feature type="domain" description="Pyrroline-5-carboxylate reductase dimerisation" evidence="14">
    <location>
        <begin position="160"/>
        <end position="264"/>
    </location>
</feature>
<name>A0A6N2SK24_9FIRM</name>
<evidence type="ECO:0000256" key="5">
    <source>
        <dbReference type="ARBA" id="ARBA00022650"/>
    </source>
</evidence>
<keyword evidence="3 9" id="KW-0963">Cytoplasm</keyword>
<dbReference type="GO" id="GO:0005737">
    <property type="term" value="C:cytoplasm"/>
    <property type="evidence" value="ECO:0007669"/>
    <property type="project" value="UniProtKB-SubCell"/>
</dbReference>
<accession>A0A6N2SK24</accession>
<evidence type="ECO:0000256" key="2">
    <source>
        <dbReference type="ARBA" id="ARBA00005525"/>
    </source>
</evidence>
<dbReference type="Pfam" id="PF03807">
    <property type="entry name" value="F420_oxidored"/>
    <property type="match status" value="1"/>
</dbReference>
<evidence type="ECO:0000256" key="3">
    <source>
        <dbReference type="ARBA" id="ARBA00022490"/>
    </source>
</evidence>
<sequence length="264" mass="28359">MEIGFIGCGNMAKAMISGILAEGTFTKDEMIASGPSEDKMNQISEQLGITTTSDNIKAAKNSRIIVLSVKPQMYDKVIREIRDEVGKDQIVVTIAAGLSMETVERSFGKETKIIRTMPNTPALVGEGMTGMCMNPYVEEEEAREVRKIFESFGKVEIVDEKLIDAVVGVSGSSPAYVYMFIEALADAAVLGGIPREKAYTFAAQAVLGSAKMVLETKEHPGKLKDAVCSPAGTTIEAVRVLEQKGLRSAVIEAANAAVEVSRNM</sequence>
<dbReference type="FunFam" id="1.10.3730.10:FF:000001">
    <property type="entry name" value="Pyrroline-5-carboxylate reductase"/>
    <property type="match status" value="1"/>
</dbReference>
<evidence type="ECO:0000256" key="12">
    <source>
        <dbReference type="RuleBase" id="RU003903"/>
    </source>
</evidence>
<keyword evidence="7 9" id="KW-0560">Oxidoreductase</keyword>
<dbReference type="FunFam" id="3.40.50.720:FF:000190">
    <property type="entry name" value="Pyrroline-5-carboxylate reductase"/>
    <property type="match status" value="1"/>
</dbReference>
<dbReference type="SUPFAM" id="SSF51735">
    <property type="entry name" value="NAD(P)-binding Rossmann-fold domains"/>
    <property type="match status" value="1"/>
</dbReference>
<dbReference type="GO" id="GO:0055129">
    <property type="term" value="P:L-proline biosynthetic process"/>
    <property type="evidence" value="ECO:0007669"/>
    <property type="project" value="UniProtKB-UniRule"/>
</dbReference>
<comment type="catalytic activity">
    <reaction evidence="9 12">
        <text>L-proline + NADP(+) = (S)-1-pyrroline-5-carboxylate + NADPH + 2 H(+)</text>
        <dbReference type="Rhea" id="RHEA:14109"/>
        <dbReference type="ChEBI" id="CHEBI:15378"/>
        <dbReference type="ChEBI" id="CHEBI:17388"/>
        <dbReference type="ChEBI" id="CHEBI:57783"/>
        <dbReference type="ChEBI" id="CHEBI:58349"/>
        <dbReference type="ChEBI" id="CHEBI:60039"/>
        <dbReference type="EC" id="1.5.1.2"/>
    </reaction>
</comment>
<dbReference type="Gene3D" id="3.40.50.720">
    <property type="entry name" value="NAD(P)-binding Rossmann-like Domain"/>
    <property type="match status" value="1"/>
</dbReference>
<keyword evidence="6 9" id="KW-0521">NADP</keyword>
<dbReference type="GO" id="GO:0004735">
    <property type="term" value="F:pyrroline-5-carboxylate reductase activity"/>
    <property type="evidence" value="ECO:0007669"/>
    <property type="project" value="UniProtKB-UniRule"/>
</dbReference>
<dbReference type="UniPathway" id="UPA00098">
    <property type="reaction ID" value="UER00361"/>
</dbReference>
<dbReference type="EC" id="1.5.1.2" evidence="9 10"/>
<dbReference type="Gene3D" id="1.10.3730.10">
    <property type="entry name" value="ProC C-terminal domain-like"/>
    <property type="match status" value="1"/>
</dbReference>
<dbReference type="InterPro" id="IPR036291">
    <property type="entry name" value="NAD(P)-bd_dom_sf"/>
</dbReference>
<comment type="similarity">
    <text evidence="2 9 12">Belongs to the pyrroline-5-carboxylate reductase family.</text>
</comment>
<dbReference type="InterPro" id="IPR000304">
    <property type="entry name" value="Pyrroline-COOH_reductase"/>
</dbReference>
<dbReference type="AlphaFoldDB" id="A0A6N2SK24"/>
<evidence type="ECO:0000256" key="8">
    <source>
        <dbReference type="ARBA" id="ARBA00058118"/>
    </source>
</evidence>
<comment type="subcellular location">
    <subcellularLocation>
        <location evidence="1 9">Cytoplasm</location>
    </subcellularLocation>
</comment>
<feature type="domain" description="Pyrroline-5-carboxylate reductase catalytic N-terminal" evidence="13">
    <location>
        <begin position="3"/>
        <end position="97"/>
    </location>
</feature>
<dbReference type="InterPro" id="IPR029036">
    <property type="entry name" value="P5CR_dimer"/>
</dbReference>
<dbReference type="NCBIfam" id="TIGR00112">
    <property type="entry name" value="proC"/>
    <property type="match status" value="1"/>
</dbReference>
<evidence type="ECO:0000256" key="4">
    <source>
        <dbReference type="ARBA" id="ARBA00022605"/>
    </source>
</evidence>